<feature type="region of interest" description="Disordered" evidence="11">
    <location>
        <begin position="295"/>
        <end position="329"/>
    </location>
</feature>
<dbReference type="GO" id="GO:0008270">
    <property type="term" value="F:zinc ion binding"/>
    <property type="evidence" value="ECO:0007669"/>
    <property type="project" value="UniProtKB-KW"/>
</dbReference>
<dbReference type="GO" id="GO:0005634">
    <property type="term" value="C:nucleus"/>
    <property type="evidence" value="ECO:0007669"/>
    <property type="project" value="UniProtKB-SubCell"/>
</dbReference>
<gene>
    <name evidence="13" type="ORF">GSONMT00038511001</name>
</gene>
<evidence type="ECO:0000256" key="2">
    <source>
        <dbReference type="ARBA" id="ARBA00022723"/>
    </source>
</evidence>
<keyword evidence="6" id="KW-0805">Transcription regulation</keyword>
<dbReference type="PROSITE" id="PS00028">
    <property type="entry name" value="ZINC_FINGER_C2H2_1"/>
    <property type="match status" value="4"/>
</dbReference>
<dbReference type="InterPro" id="IPR013087">
    <property type="entry name" value="Znf_C2H2_type"/>
</dbReference>
<sequence length="846" mass="92144">MQGASNGKDVPAEICVVLGGGGGAAAGGGRSRNDQTQGSYVCGICGKKYKYYNCFQTHVRAHRESDSMPGEGAPTTPNNNFRYSCDICGKKYKYYSCFQEHRDLHAVDDPYEQVVLGPVEDVKEEEPVEPFQKVGPKTGSYECEFCGKQYKYFNPYQEHVALHQPMNFSFDNMKSPRSRGSVDGNMDVSKYSATKLETDSPFSRKMESKTQSSLVDTNSSQNSSGTPSPLVAGSFPASQITKCFTTIRAYSPQNPKDKATVAETKSLEPYTCGACGIPFQFYNNLLEHMQSHAADNENHTKGGSPKTSPGPASQDQLWRSPQPQHQAQAQIATLPMKTHSNSGGLPEKERQQVAERLLRVMCTDLGVLNMLNSKDFLKLAQTLVDTGARHGAYSTREALGNMSSLALRQLPRMYNQIKVKVTCALGSNTSLGIAVTCHSQAVGPDACLVLTAYQVEGSRLKRYVLGVKEADLREGPEQVHQWTQNVLSEFVMSDIRTVYVTEPRVSAVGVGGSPLGGAGRGRVCLRCAGCSLGVVVQAVLGKRSLQARGLQELTELLATCRDIAASTSLSLRDDSTSATIDEGTPTPPCWDRTAEALLQVHAHFEQICEAYGRSKATASTLQGLNKHLLGTLACLLAPLRLAALELSSQRRPTLQQVLPVYLRLEKLFTSKAGEVGTASKLCHYFLEALKENFKVEKAHQVAMVLDPQLKLRPVPAYQHEEIIARACEMATDPHDGGQATGGGSGVNTRGVVAVSSEASSDESQTQYLAEPLLQGTTPDLFHYWSTAVGDRFPRLARLALWLLAVPAVGIRSECVSVCEQSLAMKRRQQVTTEEMSKLIFLRSNMA</sequence>
<dbReference type="AlphaFoldDB" id="A0A060XI10"/>
<evidence type="ECO:0000256" key="10">
    <source>
        <dbReference type="PROSITE-ProRule" id="PRU00042"/>
    </source>
</evidence>
<evidence type="ECO:0000256" key="4">
    <source>
        <dbReference type="ARBA" id="ARBA00022771"/>
    </source>
</evidence>
<dbReference type="STRING" id="8022.A0A060XI10"/>
<dbReference type="PaxDb" id="8022-A0A060XI10"/>
<dbReference type="Pfam" id="PF05699">
    <property type="entry name" value="Dimer_Tnp_hAT"/>
    <property type="match status" value="1"/>
</dbReference>
<evidence type="ECO:0000256" key="8">
    <source>
        <dbReference type="ARBA" id="ARBA00023163"/>
    </source>
</evidence>
<feature type="domain" description="C2H2-type" evidence="12">
    <location>
        <begin position="141"/>
        <end position="163"/>
    </location>
</feature>
<keyword evidence="7" id="KW-0238">DNA-binding</keyword>
<feature type="compositionally biased region" description="Polar residues" evidence="11">
    <location>
        <begin position="209"/>
        <end position="227"/>
    </location>
</feature>
<dbReference type="EMBL" id="FR905407">
    <property type="protein sequence ID" value="CDQ79096.1"/>
    <property type="molecule type" value="Genomic_DNA"/>
</dbReference>
<evidence type="ECO:0000256" key="6">
    <source>
        <dbReference type="ARBA" id="ARBA00023015"/>
    </source>
</evidence>
<dbReference type="SMART" id="SM00355">
    <property type="entry name" value="ZnF_C2H2"/>
    <property type="match status" value="4"/>
</dbReference>
<evidence type="ECO:0000256" key="11">
    <source>
        <dbReference type="SAM" id="MobiDB-lite"/>
    </source>
</evidence>
<dbReference type="Gene3D" id="3.30.160.60">
    <property type="entry name" value="Classic Zinc Finger"/>
    <property type="match status" value="1"/>
</dbReference>
<protein>
    <recommendedName>
        <fullName evidence="12">C2H2-type domain-containing protein</fullName>
    </recommendedName>
</protein>
<dbReference type="SUPFAM" id="SSF140996">
    <property type="entry name" value="Hermes dimerisation domain"/>
    <property type="match status" value="1"/>
</dbReference>
<dbReference type="InterPro" id="IPR012337">
    <property type="entry name" value="RNaseH-like_sf"/>
</dbReference>
<name>A0A060XI10_ONCMY</name>
<dbReference type="PANTHER" id="PTHR24383:SF12">
    <property type="entry name" value="ZINC FINGER PROTEIN 618"/>
    <property type="match status" value="1"/>
</dbReference>
<feature type="domain" description="C2H2-type" evidence="12">
    <location>
        <begin position="83"/>
        <end position="110"/>
    </location>
</feature>
<evidence type="ECO:0000256" key="5">
    <source>
        <dbReference type="ARBA" id="ARBA00022833"/>
    </source>
</evidence>
<feature type="compositionally biased region" description="Polar residues" evidence="11">
    <location>
        <begin position="305"/>
        <end position="319"/>
    </location>
</feature>
<accession>A0A060XI10</accession>
<keyword evidence="8" id="KW-0804">Transcription</keyword>
<evidence type="ECO:0000313" key="14">
    <source>
        <dbReference type="Proteomes" id="UP000193380"/>
    </source>
</evidence>
<keyword evidence="2" id="KW-0479">Metal-binding</keyword>
<evidence type="ECO:0000256" key="7">
    <source>
        <dbReference type="ARBA" id="ARBA00023125"/>
    </source>
</evidence>
<dbReference type="SUPFAM" id="SSF53098">
    <property type="entry name" value="Ribonuclease H-like"/>
    <property type="match status" value="1"/>
</dbReference>
<keyword evidence="9" id="KW-0539">Nucleus</keyword>
<organism evidence="13 14">
    <name type="scientific">Oncorhynchus mykiss</name>
    <name type="common">Rainbow trout</name>
    <name type="synonym">Salmo gairdneri</name>
    <dbReference type="NCBI Taxonomy" id="8022"/>
    <lineage>
        <taxon>Eukaryota</taxon>
        <taxon>Metazoa</taxon>
        <taxon>Chordata</taxon>
        <taxon>Craniata</taxon>
        <taxon>Vertebrata</taxon>
        <taxon>Euteleostomi</taxon>
        <taxon>Actinopterygii</taxon>
        <taxon>Neopterygii</taxon>
        <taxon>Teleostei</taxon>
        <taxon>Protacanthopterygii</taxon>
        <taxon>Salmoniformes</taxon>
        <taxon>Salmonidae</taxon>
        <taxon>Salmoninae</taxon>
        <taxon>Oncorhynchus</taxon>
    </lineage>
</organism>
<dbReference type="Gene3D" id="1.10.10.1070">
    <property type="entry name" value="Zinc finger, BED domain-containing"/>
    <property type="match status" value="1"/>
</dbReference>
<dbReference type="InterPro" id="IPR008906">
    <property type="entry name" value="HATC_C_dom"/>
</dbReference>
<dbReference type="SUPFAM" id="SSF57667">
    <property type="entry name" value="beta-beta-alpha zinc fingers"/>
    <property type="match status" value="2"/>
</dbReference>
<evidence type="ECO:0000259" key="12">
    <source>
        <dbReference type="PROSITE" id="PS50157"/>
    </source>
</evidence>
<evidence type="ECO:0000256" key="3">
    <source>
        <dbReference type="ARBA" id="ARBA00022737"/>
    </source>
</evidence>
<reference evidence="13" key="1">
    <citation type="journal article" date="2014" name="Nat. Commun.">
        <title>The rainbow trout genome provides novel insights into evolution after whole-genome duplication in vertebrates.</title>
        <authorList>
            <person name="Berthelot C."/>
            <person name="Brunet F."/>
            <person name="Chalopin D."/>
            <person name="Juanchich A."/>
            <person name="Bernard M."/>
            <person name="Noel B."/>
            <person name="Bento P."/>
            <person name="Da Silva C."/>
            <person name="Labadie K."/>
            <person name="Alberti A."/>
            <person name="Aury J.M."/>
            <person name="Louis A."/>
            <person name="Dehais P."/>
            <person name="Bardou P."/>
            <person name="Montfort J."/>
            <person name="Klopp C."/>
            <person name="Cabau C."/>
            <person name="Gaspin C."/>
            <person name="Thorgaard G.H."/>
            <person name="Boussaha M."/>
            <person name="Quillet E."/>
            <person name="Guyomard R."/>
            <person name="Galiana D."/>
            <person name="Bobe J."/>
            <person name="Volff J.N."/>
            <person name="Genet C."/>
            <person name="Wincker P."/>
            <person name="Jaillon O."/>
            <person name="Roest Crollius H."/>
            <person name="Guiguen Y."/>
        </authorList>
    </citation>
    <scope>NUCLEOTIDE SEQUENCE [LARGE SCALE GENOMIC DNA]</scope>
</reference>
<proteinExistence type="predicted"/>
<keyword evidence="5" id="KW-0862">Zinc</keyword>
<feature type="compositionally biased region" description="Basic and acidic residues" evidence="11">
    <location>
        <begin position="198"/>
        <end position="208"/>
    </location>
</feature>
<dbReference type="PANTHER" id="PTHR24383">
    <property type="entry name" value="ZINC FINGER PROTEIN"/>
    <property type="match status" value="1"/>
</dbReference>
<dbReference type="InterPro" id="IPR036236">
    <property type="entry name" value="Znf_C2H2_sf"/>
</dbReference>
<feature type="domain" description="C2H2-type" evidence="12">
    <location>
        <begin position="270"/>
        <end position="297"/>
    </location>
</feature>
<dbReference type="PROSITE" id="PS50157">
    <property type="entry name" value="ZINC_FINGER_C2H2_2"/>
    <property type="match status" value="4"/>
</dbReference>
<evidence type="ECO:0000256" key="1">
    <source>
        <dbReference type="ARBA" id="ARBA00004123"/>
    </source>
</evidence>
<evidence type="ECO:0000256" key="9">
    <source>
        <dbReference type="ARBA" id="ARBA00023242"/>
    </source>
</evidence>
<dbReference type="GO" id="GO:0003677">
    <property type="term" value="F:DNA binding"/>
    <property type="evidence" value="ECO:0007669"/>
    <property type="project" value="UniProtKB-KW"/>
</dbReference>
<reference evidence="13" key="2">
    <citation type="submission" date="2014-03" db="EMBL/GenBank/DDBJ databases">
        <authorList>
            <person name="Genoscope - CEA"/>
        </authorList>
    </citation>
    <scope>NUCLEOTIDE SEQUENCE</scope>
</reference>
<dbReference type="Proteomes" id="UP000193380">
    <property type="component" value="Unassembled WGS sequence"/>
</dbReference>
<feature type="domain" description="C2H2-type" evidence="12">
    <location>
        <begin position="40"/>
        <end position="67"/>
    </location>
</feature>
<evidence type="ECO:0000313" key="13">
    <source>
        <dbReference type="EMBL" id="CDQ79096.1"/>
    </source>
</evidence>
<dbReference type="GO" id="GO:0046983">
    <property type="term" value="F:protein dimerization activity"/>
    <property type="evidence" value="ECO:0007669"/>
    <property type="project" value="InterPro"/>
</dbReference>
<feature type="region of interest" description="Disordered" evidence="11">
    <location>
        <begin position="198"/>
        <end position="233"/>
    </location>
</feature>
<keyword evidence="3" id="KW-0677">Repeat</keyword>
<keyword evidence="4 10" id="KW-0863">Zinc-finger</keyword>
<comment type="subcellular location">
    <subcellularLocation>
        <location evidence="1">Nucleus</location>
    </subcellularLocation>
</comment>